<protein>
    <recommendedName>
        <fullName evidence="2">GATA-type domain-containing protein</fullName>
    </recommendedName>
</protein>
<dbReference type="Gene3D" id="3.30.50.10">
    <property type="entry name" value="Erythroid Transcription Factor GATA-1, subunit A"/>
    <property type="match status" value="1"/>
</dbReference>
<dbReference type="InterPro" id="IPR013088">
    <property type="entry name" value="Znf_NHR/GATA"/>
</dbReference>
<evidence type="ECO:0000313" key="4">
    <source>
        <dbReference type="Proteomes" id="UP000218209"/>
    </source>
</evidence>
<feature type="region of interest" description="Disordered" evidence="1">
    <location>
        <begin position="290"/>
        <end position="321"/>
    </location>
</feature>
<reference evidence="3 4" key="1">
    <citation type="submission" date="2017-03" db="EMBL/GenBank/DDBJ databases">
        <title>WGS assembly of Porphyra umbilicalis.</title>
        <authorList>
            <person name="Brawley S.H."/>
            <person name="Blouin N.A."/>
            <person name="Ficko-Blean E."/>
            <person name="Wheeler G.L."/>
            <person name="Lohr M."/>
            <person name="Goodson H.V."/>
            <person name="Jenkins J.W."/>
            <person name="Blaby-Haas C.E."/>
            <person name="Helliwell K.E."/>
            <person name="Chan C."/>
            <person name="Marriage T."/>
            <person name="Bhattacharya D."/>
            <person name="Klein A.S."/>
            <person name="Badis Y."/>
            <person name="Brodie J."/>
            <person name="Cao Y."/>
            <person name="Collen J."/>
            <person name="Dittami S.M."/>
            <person name="Gachon C.M."/>
            <person name="Green B.R."/>
            <person name="Karpowicz S."/>
            <person name="Kim J.W."/>
            <person name="Kudahl U."/>
            <person name="Lin S."/>
            <person name="Michel G."/>
            <person name="Mittag M."/>
            <person name="Olson B.J."/>
            <person name="Pangilinan J."/>
            <person name="Peng Y."/>
            <person name="Qiu H."/>
            <person name="Shu S."/>
            <person name="Singer J.T."/>
            <person name="Smith A.G."/>
            <person name="Sprecher B.N."/>
            <person name="Wagner V."/>
            <person name="Wang W."/>
            <person name="Wang Z.-Y."/>
            <person name="Yan J."/>
            <person name="Yarish C."/>
            <person name="Zoeuner-Riek S."/>
            <person name="Zhuang Y."/>
            <person name="Zou Y."/>
            <person name="Lindquist E.A."/>
            <person name="Grimwood J."/>
            <person name="Barry K."/>
            <person name="Rokhsar D.S."/>
            <person name="Schmutz J."/>
            <person name="Stiller J.W."/>
            <person name="Grossman A.R."/>
            <person name="Prochnik S.E."/>
        </authorList>
    </citation>
    <scope>NUCLEOTIDE SEQUENCE [LARGE SCALE GENOMIC DNA]</scope>
    <source>
        <strain evidence="3">4086291</strain>
    </source>
</reference>
<feature type="region of interest" description="Disordered" evidence="1">
    <location>
        <begin position="21"/>
        <end position="175"/>
    </location>
</feature>
<dbReference type="AlphaFoldDB" id="A0A1X6NZN9"/>
<name>A0A1X6NZN9_PORUM</name>
<evidence type="ECO:0000256" key="1">
    <source>
        <dbReference type="SAM" id="MobiDB-lite"/>
    </source>
</evidence>
<dbReference type="GO" id="GO:0043565">
    <property type="term" value="F:sequence-specific DNA binding"/>
    <property type="evidence" value="ECO:0007669"/>
    <property type="project" value="InterPro"/>
</dbReference>
<feature type="compositionally biased region" description="Low complexity" evidence="1">
    <location>
        <begin position="400"/>
        <end position="412"/>
    </location>
</feature>
<feature type="compositionally biased region" description="Low complexity" evidence="1">
    <location>
        <begin position="59"/>
        <end position="71"/>
    </location>
</feature>
<dbReference type="GO" id="GO:0008270">
    <property type="term" value="F:zinc ion binding"/>
    <property type="evidence" value="ECO:0007669"/>
    <property type="project" value="InterPro"/>
</dbReference>
<dbReference type="GO" id="GO:0006355">
    <property type="term" value="P:regulation of DNA-templated transcription"/>
    <property type="evidence" value="ECO:0007669"/>
    <property type="project" value="InterPro"/>
</dbReference>
<dbReference type="Proteomes" id="UP000218209">
    <property type="component" value="Unassembled WGS sequence"/>
</dbReference>
<organism evidence="3 4">
    <name type="scientific">Porphyra umbilicalis</name>
    <name type="common">Purple laver</name>
    <name type="synonym">Red alga</name>
    <dbReference type="NCBI Taxonomy" id="2786"/>
    <lineage>
        <taxon>Eukaryota</taxon>
        <taxon>Rhodophyta</taxon>
        <taxon>Bangiophyceae</taxon>
        <taxon>Bangiales</taxon>
        <taxon>Bangiaceae</taxon>
        <taxon>Porphyra</taxon>
    </lineage>
</organism>
<dbReference type="EMBL" id="KV918965">
    <property type="protein sequence ID" value="OSX74069.1"/>
    <property type="molecule type" value="Genomic_DNA"/>
</dbReference>
<evidence type="ECO:0000259" key="2">
    <source>
        <dbReference type="SMART" id="SM00401"/>
    </source>
</evidence>
<feature type="compositionally biased region" description="Low complexity" evidence="1">
    <location>
        <begin position="132"/>
        <end position="164"/>
    </location>
</feature>
<sequence length="485" mass="46678">MPSGLDTLLAALDQDARGRPAAAAAAASGGGRPRLADGASHASGGDPPPAVPPLRDTDAWAAAAAGRAAVRAPPPTADAPTASVRWWSTSSPVTPCGERVARAGSSSPPSLDTSGGRAGGIGPWGPPPTPLRLPSLTARPPAASPRTSVALSDWSSSSSGGQASREPPPPPQVAHRAASLPLVLPAASRVRTVAPSPLTAATTHAPVGVAPPAPRTCAHCGTTKTSQWRTGGRHPGMPPPAATPGSGSSGVAPRAPYTLCNACGIKHRRRGQSAAADAAAAAIAAASVSTSDAGDGNGGSGPRGPPPAPWPPSLTSPLPLQGRLCGPAAELAGMYAVGGRRRGVAKRAYVRRRRAEGAAWALPLPPDGLGGGGGARTASWSAGDGREAGGSGQLPPLPPSGVAAPPGVASAPDRGAGGGGGRSGCGWSPTLPVGLPSARPCGLLGGAVPPVAVAVAVGGGGGGAGGGPLPLLPSFASVLSASGLR</sequence>
<gene>
    <name evidence="3" type="ORF">BU14_0311s0009</name>
</gene>
<evidence type="ECO:0000313" key="3">
    <source>
        <dbReference type="EMBL" id="OSX74069.1"/>
    </source>
</evidence>
<feature type="region of interest" description="Disordered" evidence="1">
    <location>
        <begin position="222"/>
        <end position="251"/>
    </location>
</feature>
<accession>A0A1X6NZN9</accession>
<dbReference type="InterPro" id="IPR000679">
    <property type="entry name" value="Znf_GATA"/>
</dbReference>
<proteinExistence type="predicted"/>
<keyword evidence="4" id="KW-1185">Reference proteome</keyword>
<feature type="compositionally biased region" description="Polar residues" evidence="1">
    <location>
        <begin position="104"/>
        <end position="113"/>
    </location>
</feature>
<dbReference type="SMART" id="SM00401">
    <property type="entry name" value="ZnF_GATA"/>
    <property type="match status" value="1"/>
</dbReference>
<dbReference type="SUPFAM" id="SSF57716">
    <property type="entry name" value="Glucocorticoid receptor-like (DNA-binding domain)"/>
    <property type="match status" value="1"/>
</dbReference>
<feature type="domain" description="GATA-type" evidence="2">
    <location>
        <begin position="211"/>
        <end position="284"/>
    </location>
</feature>
<feature type="region of interest" description="Disordered" evidence="1">
    <location>
        <begin position="361"/>
        <end position="423"/>
    </location>
</feature>
<dbReference type="CDD" id="cd00202">
    <property type="entry name" value="ZnF_GATA"/>
    <property type="match status" value="1"/>
</dbReference>
<feature type="compositionally biased region" description="Pro residues" evidence="1">
    <location>
        <begin position="303"/>
        <end position="314"/>
    </location>
</feature>